<dbReference type="EMBL" id="HBIB01016332">
    <property type="protein sequence ID" value="CAE0248427.1"/>
    <property type="molecule type" value="Transcribed_RNA"/>
</dbReference>
<feature type="compositionally biased region" description="Polar residues" evidence="1">
    <location>
        <begin position="1"/>
        <end position="12"/>
    </location>
</feature>
<gene>
    <name evidence="2" type="ORF">PBIL07802_LOCUS10623</name>
</gene>
<feature type="region of interest" description="Disordered" evidence="1">
    <location>
        <begin position="1"/>
        <end position="41"/>
    </location>
</feature>
<accession>A0A7S3D6X8</accession>
<proteinExistence type="predicted"/>
<name>A0A7S3D6X8_9EUKA</name>
<reference evidence="2" key="1">
    <citation type="submission" date="2021-01" db="EMBL/GenBank/DDBJ databases">
        <authorList>
            <person name="Corre E."/>
            <person name="Pelletier E."/>
            <person name="Niang G."/>
            <person name="Scheremetjew M."/>
            <person name="Finn R."/>
            <person name="Kale V."/>
            <person name="Holt S."/>
            <person name="Cochrane G."/>
            <person name="Meng A."/>
            <person name="Brown T."/>
            <person name="Cohen L."/>
        </authorList>
    </citation>
    <scope>NUCLEOTIDE SEQUENCE</scope>
    <source>
        <strain evidence="2">NIES-2562</strain>
    </source>
</reference>
<sequence>MPEARVSSSTQFPPLLAGAFNRREPTGESDDEAEAFSVFTPKMDTTRTNDSTIDLDLSDSDDEIFSDQQTISESPKPAAVEIISTATYEKVKNRKIVCKPTIAFEVIDRRSRGGIKFKNESGLLVHSALCVFIEFIKNNGKWQVGAKFDAKEVVPALRDAFVEHFKGKRSIAAEAILLKKDEQWKRILRSACYSVKDLFSVEDYKKEQARYFVITLQKMDSSELHASIARYICT</sequence>
<organism evidence="2">
    <name type="scientific">Palpitomonas bilix</name>
    <dbReference type="NCBI Taxonomy" id="652834"/>
    <lineage>
        <taxon>Eukaryota</taxon>
        <taxon>Eukaryota incertae sedis</taxon>
    </lineage>
</organism>
<dbReference type="AlphaFoldDB" id="A0A7S3D6X8"/>
<evidence type="ECO:0000313" key="2">
    <source>
        <dbReference type="EMBL" id="CAE0248427.1"/>
    </source>
</evidence>
<protein>
    <submittedName>
        <fullName evidence="2">Uncharacterized protein</fullName>
    </submittedName>
</protein>
<evidence type="ECO:0000256" key="1">
    <source>
        <dbReference type="SAM" id="MobiDB-lite"/>
    </source>
</evidence>